<evidence type="ECO:0000259" key="1">
    <source>
        <dbReference type="SMART" id="SM00849"/>
    </source>
</evidence>
<dbReference type="SMART" id="SM00849">
    <property type="entry name" value="Lactamase_B"/>
    <property type="match status" value="1"/>
</dbReference>
<dbReference type="PANTHER" id="PTHR42951:SF22">
    <property type="entry name" value="METALLO BETA-LACTAMASE SUPERFAMILY LIPOPROTEIN"/>
    <property type="match status" value="1"/>
</dbReference>
<proteinExistence type="predicted"/>
<keyword evidence="3" id="KW-1185">Reference proteome</keyword>
<evidence type="ECO:0000313" key="2">
    <source>
        <dbReference type="EMBL" id="OAT79375.1"/>
    </source>
</evidence>
<protein>
    <recommendedName>
        <fullName evidence="1">Metallo-beta-lactamase domain-containing protein</fullName>
    </recommendedName>
</protein>
<sequence>MSVVDLGAGIQQIDVYYQGLPERMALYLVRGEKTALVETGPAPGTSHILKALPELGLAPEQVDYIILTHIHLDHAGGAGVLTEHLPRAKVLVHPRGLRHLADPVRLVSGARAVYGERFDALLGEVRPVPADRLYALSDGETLDLGGGRVFTFYHTPGHARHHMIVHDPFSGGIFAGDALGLRLPDLSRATGYDFVLPSTTPSEFDPLAAEATFDRASRLNARYIFFAHFGRAGNVPAILARNRDLVTAQTIIGRRVLASGGSVRNLEESLSELFLPELLLHGIDREHPLFRGLAAELKLNALGIVHYLQREGKN</sequence>
<dbReference type="AlphaFoldDB" id="A0A1B7LAL9"/>
<dbReference type="Gene3D" id="3.60.15.10">
    <property type="entry name" value="Ribonuclease Z/Hydroxyacylglutathione hydrolase-like"/>
    <property type="match status" value="1"/>
</dbReference>
<dbReference type="STRING" id="1838280.A6M21_16090"/>
<gene>
    <name evidence="2" type="ORF">A6M21_16090</name>
</gene>
<evidence type="ECO:0000313" key="3">
    <source>
        <dbReference type="Proteomes" id="UP000078532"/>
    </source>
</evidence>
<dbReference type="InterPro" id="IPR050855">
    <property type="entry name" value="NDM-1-like"/>
</dbReference>
<dbReference type="EMBL" id="LYVF01000198">
    <property type="protein sequence ID" value="OAT79375.1"/>
    <property type="molecule type" value="Genomic_DNA"/>
</dbReference>
<dbReference type="InterPro" id="IPR001279">
    <property type="entry name" value="Metallo-B-lactamas"/>
</dbReference>
<dbReference type="RefSeq" id="WP_066671823.1">
    <property type="nucleotide sequence ID" value="NZ_LYVF01000198.1"/>
</dbReference>
<dbReference type="Proteomes" id="UP000078532">
    <property type="component" value="Unassembled WGS sequence"/>
</dbReference>
<dbReference type="OrthoDB" id="9761531at2"/>
<name>A0A1B7LAL9_9FIRM</name>
<dbReference type="InterPro" id="IPR037482">
    <property type="entry name" value="ST1585_MBL-fold"/>
</dbReference>
<organism evidence="2 3">
    <name type="scientific">Desulfotomaculum copahuensis</name>
    <dbReference type="NCBI Taxonomy" id="1838280"/>
    <lineage>
        <taxon>Bacteria</taxon>
        <taxon>Bacillati</taxon>
        <taxon>Bacillota</taxon>
        <taxon>Clostridia</taxon>
        <taxon>Eubacteriales</taxon>
        <taxon>Desulfotomaculaceae</taxon>
        <taxon>Desulfotomaculum</taxon>
    </lineage>
</organism>
<dbReference type="CDD" id="cd07726">
    <property type="entry name" value="ST1585-like_MBL-fold"/>
    <property type="match status" value="1"/>
</dbReference>
<dbReference type="PANTHER" id="PTHR42951">
    <property type="entry name" value="METALLO-BETA-LACTAMASE DOMAIN-CONTAINING"/>
    <property type="match status" value="1"/>
</dbReference>
<accession>A0A1B7LAL9</accession>
<dbReference type="InterPro" id="IPR036866">
    <property type="entry name" value="RibonucZ/Hydroxyglut_hydro"/>
</dbReference>
<feature type="domain" description="Metallo-beta-lactamase" evidence="1">
    <location>
        <begin position="23"/>
        <end position="228"/>
    </location>
</feature>
<dbReference type="Pfam" id="PF00753">
    <property type="entry name" value="Lactamase_B"/>
    <property type="match status" value="1"/>
</dbReference>
<reference evidence="2 3" key="1">
    <citation type="submission" date="2016-04" db="EMBL/GenBank/DDBJ databases">
        <authorList>
            <person name="Evans L.H."/>
            <person name="Alamgir A."/>
            <person name="Owens N."/>
            <person name="Weber N.D."/>
            <person name="Virtaneva K."/>
            <person name="Barbian K."/>
            <person name="Babar A."/>
            <person name="Rosenke K."/>
        </authorList>
    </citation>
    <scope>NUCLEOTIDE SEQUENCE [LARGE SCALE GENOMIC DNA]</scope>
    <source>
        <strain evidence="2 3">LMa1</strain>
    </source>
</reference>
<dbReference type="SUPFAM" id="SSF56281">
    <property type="entry name" value="Metallo-hydrolase/oxidoreductase"/>
    <property type="match status" value="1"/>
</dbReference>
<comment type="caution">
    <text evidence="2">The sequence shown here is derived from an EMBL/GenBank/DDBJ whole genome shotgun (WGS) entry which is preliminary data.</text>
</comment>